<proteinExistence type="inferred from homology"/>
<dbReference type="Proteomes" id="UP001163266">
    <property type="component" value="Chromosome"/>
</dbReference>
<dbReference type="InterPro" id="IPR018769">
    <property type="entry name" value="VgrG2_DUF2345"/>
</dbReference>
<dbReference type="SUPFAM" id="SSF69255">
    <property type="entry name" value="gp5 N-terminal domain-like"/>
    <property type="match status" value="1"/>
</dbReference>
<feature type="region of interest" description="Disordered" evidence="2">
    <location>
        <begin position="486"/>
        <end position="510"/>
    </location>
</feature>
<feature type="domain" description="Gp5/Type VI secretion system Vgr protein OB-fold" evidence="3">
    <location>
        <begin position="509"/>
        <end position="557"/>
    </location>
</feature>
<sequence>MTYTVASPVGGGAAWAHDERESARTGGRSEPPAHGPAVWRADELGAAWLSQHDRLLQVCTVLGPERLVAEQATIREACDTPFSIELTACSPGELPLTRLIGQQLSLALRQADDRRRTWHGYVAAAAHLGSDGGWHRWRLRLGSWLDFLALRRDTYLYQDRTALEIVEDVFRDHPQAHWRVEVTRALPRREICTQYRETDLDFVQRLLAEEGIGYHFEHQSDADAQAQRDGLAAHQARHCLVLTDRASPRPFLGPVRFSQPRDLAGRHARARAWEVDTLSRVRCTQRAHPTALTLARWHPERLQGVAAEQEVPLAGAALPRLEHYDGVGERWPGGGAAQDGRATRPDDAEGVAAARAQVRADAYAQDGRRVHAQGTWRMARPGARFALVEHPSLGGEYLVLAVEHRVHNNLGARAAEIAGEPELEHGAYRCELQAQPAELAHVPPPRPRPTAWGLQTALVVGHPGEPATTERDQRLKIQFAWQRGEAPWPGGLPHDESSPHEGGNAPGDARSGAWVRVAERAAGANWGSVFTARVGSEVLVDFIAGDIDRPVIVGQLYNGQDRPPLAGGERAGREVPPAGACEPSGGFDGRAGARAAGDRAPLRAANHPGVLSGWYQRSLGGAGHQEWVLDDATGQLRMRWQASHTLAELALGHLIEQACGSAWRGGVRGAGFEAGTQGWATLRAGEGLLVTTSARPGRYGSAESTQMDAAEAVAQLRAAQELAERLHAAARAARAHGLEPHEAEPAGQAAGGPGSAVQLLRLLDPAEEGRYGGPVSGQPAVKQDAARQPTEPVERPAGPTVTLDTPSTLAQASEAALVQHASGDHAAVAQGDWHASAGATASVTAGGTASWYTHAGGLQLKAARGPVSLRAHTDRLQILADQQVQILSVADEIVVQAKQRIELVGGDSAVVLDGSDIRFTTPGSFVVQAATHQWEGAGREAASIGPLPAGTVNGIEPTSRLQVAYSEALDLSDIPDAWLPLRFAAQVVARQSAHIVEQASRRPGDPMPLAAVTAEPQALRYWHSTGRGWVVEESVDEAAQEFDDEAEVDDD</sequence>
<dbReference type="SUPFAM" id="SSF69279">
    <property type="entry name" value="Phage tail proteins"/>
    <property type="match status" value="2"/>
</dbReference>
<gene>
    <name evidence="6" type="primary">tssI</name>
    <name evidence="6" type="ORF">OMP39_01195</name>
</gene>
<dbReference type="Pfam" id="PF04717">
    <property type="entry name" value="Phage_base_V"/>
    <property type="match status" value="1"/>
</dbReference>
<evidence type="ECO:0000256" key="1">
    <source>
        <dbReference type="ARBA" id="ARBA00005558"/>
    </source>
</evidence>
<feature type="domain" description="DUF2345" evidence="4">
    <location>
        <begin position="791"/>
        <end position="937"/>
    </location>
</feature>
<dbReference type="InterPro" id="IPR006531">
    <property type="entry name" value="Gp5/Vgr_OB"/>
</dbReference>
<evidence type="ECO:0000313" key="7">
    <source>
        <dbReference type="Proteomes" id="UP001163266"/>
    </source>
</evidence>
<dbReference type="Pfam" id="PF10106">
    <property type="entry name" value="DUF2345"/>
    <property type="match status" value="1"/>
</dbReference>
<dbReference type="InterPro" id="IPR028244">
    <property type="entry name" value="T6SS_Rhs_Vgr_dom"/>
</dbReference>
<organism evidence="6 7">
    <name type="scientific">Caldimonas aquatica</name>
    <dbReference type="NCBI Taxonomy" id="376175"/>
    <lineage>
        <taxon>Bacteria</taxon>
        <taxon>Pseudomonadati</taxon>
        <taxon>Pseudomonadota</taxon>
        <taxon>Betaproteobacteria</taxon>
        <taxon>Burkholderiales</taxon>
        <taxon>Sphaerotilaceae</taxon>
        <taxon>Caldimonas</taxon>
    </lineage>
</organism>
<feature type="region of interest" description="Disordered" evidence="2">
    <location>
        <begin position="1"/>
        <end position="36"/>
    </location>
</feature>
<evidence type="ECO:0000259" key="3">
    <source>
        <dbReference type="Pfam" id="PF04717"/>
    </source>
</evidence>
<dbReference type="NCBIfam" id="TIGR01646">
    <property type="entry name" value="vgr_GE"/>
    <property type="match status" value="1"/>
</dbReference>
<feature type="region of interest" description="Disordered" evidence="2">
    <location>
        <begin position="768"/>
        <end position="801"/>
    </location>
</feature>
<dbReference type="EMBL" id="CP110257">
    <property type="protein sequence ID" value="UZD55241.1"/>
    <property type="molecule type" value="Genomic_DNA"/>
</dbReference>
<dbReference type="Gene3D" id="2.30.110.50">
    <property type="match status" value="1"/>
</dbReference>
<dbReference type="RefSeq" id="WP_264892999.1">
    <property type="nucleotide sequence ID" value="NZ_CP110257.1"/>
</dbReference>
<dbReference type="Gene3D" id="2.40.50.230">
    <property type="entry name" value="Gp5 N-terminal domain"/>
    <property type="match status" value="1"/>
</dbReference>
<dbReference type="Pfam" id="PF13296">
    <property type="entry name" value="T6SS_Vgr"/>
    <property type="match status" value="1"/>
</dbReference>
<evidence type="ECO:0000259" key="4">
    <source>
        <dbReference type="Pfam" id="PF10106"/>
    </source>
</evidence>
<evidence type="ECO:0000313" key="6">
    <source>
        <dbReference type="EMBL" id="UZD55241.1"/>
    </source>
</evidence>
<comment type="similarity">
    <text evidence="1">Belongs to the VgrG protein family.</text>
</comment>
<dbReference type="Pfam" id="PF05954">
    <property type="entry name" value="Phage_GPD"/>
    <property type="match status" value="1"/>
</dbReference>
<reference evidence="6" key="1">
    <citation type="submission" date="2022-10" db="EMBL/GenBank/DDBJ databases">
        <title>Complete genome sequence of Schlegelella aquatica LMG 23380.</title>
        <authorList>
            <person name="Musilova J."/>
            <person name="Kourilova X."/>
            <person name="Bezdicek M."/>
            <person name="Hermankova K."/>
            <person name="Obruca S."/>
            <person name="Sedlar K."/>
        </authorList>
    </citation>
    <scope>NUCLEOTIDE SEQUENCE</scope>
    <source>
        <strain evidence="6">LMG 23380</strain>
    </source>
</reference>
<evidence type="ECO:0000259" key="5">
    <source>
        <dbReference type="Pfam" id="PF13296"/>
    </source>
</evidence>
<dbReference type="NCBIfam" id="TIGR03361">
    <property type="entry name" value="VI_Rhs_Vgr"/>
    <property type="match status" value="1"/>
</dbReference>
<keyword evidence="7" id="KW-1185">Reference proteome</keyword>
<feature type="domain" description="Putative type VI secretion system Rhs element associated Vgr" evidence="5">
    <location>
        <begin position="618"/>
        <end position="730"/>
    </location>
</feature>
<name>A0ABY6MTA8_9BURK</name>
<dbReference type="InterPro" id="IPR006533">
    <property type="entry name" value="T6SS_Vgr_RhsGE"/>
</dbReference>
<protein>
    <submittedName>
        <fullName evidence="6">Type VI secretion system tip protein TssI/VgrG</fullName>
    </submittedName>
</protein>
<evidence type="ECO:0000256" key="2">
    <source>
        <dbReference type="SAM" id="MobiDB-lite"/>
    </source>
</evidence>
<dbReference type="InterPro" id="IPR017847">
    <property type="entry name" value="T6SS_RhsGE_Vgr_subset"/>
</dbReference>
<dbReference type="Gene3D" id="4.10.220.110">
    <property type="match status" value="1"/>
</dbReference>
<feature type="region of interest" description="Disordered" evidence="2">
    <location>
        <begin position="563"/>
        <end position="584"/>
    </location>
</feature>
<accession>A0ABY6MTA8</accession>
<dbReference type="Gene3D" id="3.55.50.10">
    <property type="entry name" value="Baseplate protein-like domains"/>
    <property type="match status" value="1"/>
</dbReference>
<dbReference type="InterPro" id="IPR037026">
    <property type="entry name" value="Vgr_OB-fold_dom_sf"/>
</dbReference>